<proteinExistence type="predicted"/>
<reference evidence="5 6" key="1">
    <citation type="submission" date="2019-06" db="EMBL/GenBank/DDBJ databases">
        <title>Sequencing the genomes of 1000 actinobacteria strains.</title>
        <authorList>
            <person name="Klenk H.-P."/>
        </authorList>
    </citation>
    <scope>NUCLEOTIDE SEQUENCE [LARGE SCALE GENOMIC DNA]</scope>
    <source>
        <strain evidence="5 6">DSM 45679</strain>
    </source>
</reference>
<dbReference type="AlphaFoldDB" id="A0A542DKQ2"/>
<evidence type="ECO:0000256" key="2">
    <source>
        <dbReference type="SAM" id="Phobius"/>
    </source>
</evidence>
<sequence length="617" mass="66419">MGSAHKIRTVVVATLVATLTGGMASAAAEPPAAEAVQGSLMFVLDASGSMTAPTGGGGTRMETAKAAMGTLVDQLPINIDVGLQVYGTATGNTPAEKEAGCADVRTLRPVSEVDRAALHADVAGIQPRGYTPIGTALTKAAEALPERGPRAVVLLSDGVDTCAPPEPCAVAEELAGDKVELAMHTVGFQVDEAARDELDCIAEETGGAYHHVPEAGDLEDLLPEIADRALRSYEVTGENVAGSEQPDEDAPYLRPGQYEDRIDRATPHYYRVHVPAGVTGRYTAVHTVRKDRSRVESGVDLRLVDGQLRECARARGYRDYNFDGPETASVTWSATPRTRCDPRGPHYLEVTWDNAKRRSSDNIELTVSLEPAARGDHGPGPESGPVPWREPAGEPGIVWGGGSFRNAAPLPGSGRYVDKLNYSEYSIYKVWLDWGQGLAYRLRVRGGERGNAATVATELRDPTRAPARKQWWRSADHDGDEVTLGPVGTARVRYANREGNQPASSSTRAGWYYIVAKLSPVWERPKSTPEELPTFELQVHVTGQAEPGPDYPELTVPEEPPPGPADPADWQPEPLAAHTEPQRAEVPWPWWAAGGGVLLLGMLGTLWWLRLRRVSGA</sequence>
<dbReference type="RefSeq" id="WP_141999442.1">
    <property type="nucleotide sequence ID" value="NZ_VFML01000001.1"/>
</dbReference>
<feature type="domain" description="VWFA" evidence="4">
    <location>
        <begin position="39"/>
        <end position="229"/>
    </location>
</feature>
<feature type="signal peptide" evidence="3">
    <location>
        <begin position="1"/>
        <end position="28"/>
    </location>
</feature>
<dbReference type="InterPro" id="IPR002035">
    <property type="entry name" value="VWF_A"/>
</dbReference>
<evidence type="ECO:0000313" key="5">
    <source>
        <dbReference type="EMBL" id="TQJ03658.1"/>
    </source>
</evidence>
<evidence type="ECO:0000259" key="4">
    <source>
        <dbReference type="PROSITE" id="PS50234"/>
    </source>
</evidence>
<dbReference type="InterPro" id="IPR051266">
    <property type="entry name" value="CLCR"/>
</dbReference>
<dbReference type="Proteomes" id="UP000320876">
    <property type="component" value="Unassembled WGS sequence"/>
</dbReference>
<organism evidence="5 6">
    <name type="scientific">Amycolatopsis cihanbeyliensis</name>
    <dbReference type="NCBI Taxonomy" id="1128664"/>
    <lineage>
        <taxon>Bacteria</taxon>
        <taxon>Bacillati</taxon>
        <taxon>Actinomycetota</taxon>
        <taxon>Actinomycetes</taxon>
        <taxon>Pseudonocardiales</taxon>
        <taxon>Pseudonocardiaceae</taxon>
        <taxon>Amycolatopsis</taxon>
    </lineage>
</organism>
<gene>
    <name evidence="5" type="ORF">FB471_3420</name>
</gene>
<dbReference type="SMART" id="SM00327">
    <property type="entry name" value="VWA"/>
    <property type="match status" value="1"/>
</dbReference>
<dbReference type="InterPro" id="IPR036465">
    <property type="entry name" value="vWFA_dom_sf"/>
</dbReference>
<protein>
    <submittedName>
        <fullName evidence="5">Ca-activated chloride channel family protein</fullName>
    </submittedName>
</protein>
<keyword evidence="6" id="KW-1185">Reference proteome</keyword>
<accession>A0A542DKQ2</accession>
<dbReference type="OrthoDB" id="4318225at2"/>
<evidence type="ECO:0000313" key="6">
    <source>
        <dbReference type="Proteomes" id="UP000320876"/>
    </source>
</evidence>
<dbReference type="PANTHER" id="PTHR10579:SF43">
    <property type="entry name" value="ZINC FINGER (C3HC4-TYPE RING FINGER) FAMILY PROTEIN"/>
    <property type="match status" value="1"/>
</dbReference>
<name>A0A542DKQ2_AMYCI</name>
<dbReference type="PANTHER" id="PTHR10579">
    <property type="entry name" value="CALCIUM-ACTIVATED CHLORIDE CHANNEL REGULATOR"/>
    <property type="match status" value="1"/>
</dbReference>
<keyword evidence="2" id="KW-1133">Transmembrane helix</keyword>
<dbReference type="SUPFAM" id="SSF53300">
    <property type="entry name" value="vWA-like"/>
    <property type="match status" value="1"/>
</dbReference>
<evidence type="ECO:0000256" key="1">
    <source>
        <dbReference type="SAM" id="MobiDB-lite"/>
    </source>
</evidence>
<dbReference type="EMBL" id="VFML01000001">
    <property type="protein sequence ID" value="TQJ03658.1"/>
    <property type="molecule type" value="Genomic_DNA"/>
</dbReference>
<dbReference type="Gene3D" id="3.40.50.410">
    <property type="entry name" value="von Willebrand factor, type A domain"/>
    <property type="match status" value="1"/>
</dbReference>
<feature type="transmembrane region" description="Helical" evidence="2">
    <location>
        <begin position="588"/>
        <end position="609"/>
    </location>
</feature>
<feature type="region of interest" description="Disordered" evidence="1">
    <location>
        <begin position="236"/>
        <end position="255"/>
    </location>
</feature>
<feature type="chain" id="PRO_5039323562" evidence="3">
    <location>
        <begin position="29"/>
        <end position="617"/>
    </location>
</feature>
<dbReference type="Pfam" id="PF13519">
    <property type="entry name" value="VWA_2"/>
    <property type="match status" value="1"/>
</dbReference>
<evidence type="ECO:0000256" key="3">
    <source>
        <dbReference type="SAM" id="SignalP"/>
    </source>
</evidence>
<comment type="caution">
    <text evidence="5">The sequence shown here is derived from an EMBL/GenBank/DDBJ whole genome shotgun (WGS) entry which is preliminary data.</text>
</comment>
<feature type="region of interest" description="Disordered" evidence="1">
    <location>
        <begin position="543"/>
        <end position="583"/>
    </location>
</feature>
<keyword evidence="2" id="KW-0472">Membrane</keyword>
<keyword evidence="2" id="KW-0812">Transmembrane</keyword>
<dbReference type="PROSITE" id="PS50234">
    <property type="entry name" value="VWFA"/>
    <property type="match status" value="1"/>
</dbReference>
<keyword evidence="3" id="KW-0732">Signal</keyword>